<feature type="region of interest" description="Disordered" evidence="1">
    <location>
        <begin position="117"/>
        <end position="141"/>
    </location>
</feature>
<dbReference type="GO" id="GO:0030276">
    <property type="term" value="F:clathrin binding"/>
    <property type="evidence" value="ECO:0007669"/>
    <property type="project" value="TreeGrafter"/>
</dbReference>
<dbReference type="GO" id="GO:0005737">
    <property type="term" value="C:cytoplasm"/>
    <property type="evidence" value="ECO:0007669"/>
    <property type="project" value="TreeGrafter"/>
</dbReference>
<dbReference type="GO" id="GO:0072583">
    <property type="term" value="P:clathrin-dependent endocytosis"/>
    <property type="evidence" value="ECO:0007669"/>
    <property type="project" value="TreeGrafter"/>
</dbReference>
<protein>
    <submittedName>
        <fullName evidence="2">OLC1v1017910C1</fullName>
    </submittedName>
</protein>
<dbReference type="SUPFAM" id="SSF46565">
    <property type="entry name" value="Chaperone J-domain"/>
    <property type="match status" value="1"/>
</dbReference>
<evidence type="ECO:0000313" key="2">
    <source>
        <dbReference type="EMBL" id="CAI9116693.1"/>
    </source>
</evidence>
<feature type="compositionally biased region" description="Low complexity" evidence="1">
    <location>
        <begin position="130"/>
        <end position="141"/>
    </location>
</feature>
<feature type="compositionally biased region" description="Basic and acidic residues" evidence="1">
    <location>
        <begin position="18"/>
        <end position="29"/>
    </location>
</feature>
<accession>A0AAV1EAS7</accession>
<dbReference type="GO" id="GO:0072318">
    <property type="term" value="P:clathrin coat disassembly"/>
    <property type="evidence" value="ECO:0007669"/>
    <property type="project" value="TreeGrafter"/>
</dbReference>
<name>A0AAV1EAS7_OLDCO</name>
<dbReference type="InterPro" id="IPR036869">
    <property type="entry name" value="J_dom_sf"/>
</dbReference>
<feature type="compositionally biased region" description="Basic and acidic residues" evidence="1">
    <location>
        <begin position="318"/>
        <end position="348"/>
    </location>
</feature>
<evidence type="ECO:0000256" key="1">
    <source>
        <dbReference type="SAM" id="MobiDB-lite"/>
    </source>
</evidence>
<feature type="region of interest" description="Disordered" evidence="1">
    <location>
        <begin position="209"/>
        <end position="228"/>
    </location>
</feature>
<evidence type="ECO:0000313" key="3">
    <source>
        <dbReference type="Proteomes" id="UP001161247"/>
    </source>
</evidence>
<feature type="region of interest" description="Disordered" evidence="1">
    <location>
        <begin position="275"/>
        <end position="453"/>
    </location>
</feature>
<dbReference type="GO" id="GO:0031982">
    <property type="term" value="C:vesicle"/>
    <property type="evidence" value="ECO:0007669"/>
    <property type="project" value="TreeGrafter"/>
</dbReference>
<keyword evidence="3" id="KW-1185">Reference proteome</keyword>
<feature type="compositionally biased region" description="Basic and acidic residues" evidence="1">
    <location>
        <begin position="472"/>
        <end position="495"/>
    </location>
</feature>
<dbReference type="Gene3D" id="1.10.287.110">
    <property type="entry name" value="DnaJ domain"/>
    <property type="match status" value="1"/>
</dbReference>
<organism evidence="2 3">
    <name type="scientific">Oldenlandia corymbosa var. corymbosa</name>
    <dbReference type="NCBI Taxonomy" id="529605"/>
    <lineage>
        <taxon>Eukaryota</taxon>
        <taxon>Viridiplantae</taxon>
        <taxon>Streptophyta</taxon>
        <taxon>Embryophyta</taxon>
        <taxon>Tracheophyta</taxon>
        <taxon>Spermatophyta</taxon>
        <taxon>Magnoliopsida</taxon>
        <taxon>eudicotyledons</taxon>
        <taxon>Gunneridae</taxon>
        <taxon>Pentapetalae</taxon>
        <taxon>asterids</taxon>
        <taxon>lamiids</taxon>
        <taxon>Gentianales</taxon>
        <taxon>Rubiaceae</taxon>
        <taxon>Rubioideae</taxon>
        <taxon>Spermacoceae</taxon>
        <taxon>Hedyotis-Oldenlandia complex</taxon>
        <taxon>Oldenlandia</taxon>
    </lineage>
</organism>
<sequence>MERFAQRESVLLGYSPHRSFENSPRKSDANPDMDFSDVFGGPPRRFSVQESKTRYSFCESAMDSEPEDDAAVVSRRNPWSFSDEKPVFGAENANRRTTCPGDDFFDDIFRVDENKSFNSPRKSSSWDIFGSSPGSRASSPSRALPAKAELFSSSVPAQFSLPAKAKKTTDFPPLDFTMNHGPFHKKDGMANGINSGISSSHLYRKSPLSQEVSDISQETSTETKSEAKNVETKLKKSGSISTTLGSGQFHFSIYKWAESDVPLLISLGEGNKSRLKDRLRADNSSNSNGRLEGDRKITLNEGATSLDTESVPLNIRSDSSKEKNVEPGFRDEEVLKIPETKLSVREGNDIPQSDAISTKSTEEKAHSKKVTNKKEAYVNKGQTPKIEQKPLHELLNEDNQEPGNAAEGKGNKVKHTDTATVSSHKKNDSKKRSDVSNNSFRKSETNSGDIFGRSRMKGKVGEFVKIFNQDSSEKTKNDFRSKSTRWKKTDTHAKENGASNAVKTEESMHRLNDTKMPESSTREDDNFMKNEVQKQSHSKTSFSKVNGVSNSEKNASMFSELASDNNGIKVEDRDEPLHEYFQVEELSNVEDKDLETNGESDHIQASNAKIQQWSSGRKGNIRSLLSTLQFVLWPQSGWKPVPLVDLIEASAVKRAYQRALLCLHPDKLQQKGAASDQKYIAQQVFDILQEAWDLYNTLGAI</sequence>
<feature type="compositionally biased region" description="Polar residues" evidence="1">
    <location>
        <begin position="117"/>
        <end position="126"/>
    </location>
</feature>
<dbReference type="Proteomes" id="UP001161247">
    <property type="component" value="Chromosome 8"/>
</dbReference>
<gene>
    <name evidence="2" type="ORF">OLC1_LOCUS22921</name>
</gene>
<dbReference type="PANTHER" id="PTHR23172">
    <property type="entry name" value="AUXILIN/CYCLIN G-ASSOCIATED KINASE-RELATED"/>
    <property type="match status" value="1"/>
</dbReference>
<feature type="compositionally biased region" description="Basic and acidic residues" evidence="1">
    <location>
        <begin position="386"/>
        <end position="395"/>
    </location>
</feature>
<reference evidence="2" key="1">
    <citation type="submission" date="2023-03" db="EMBL/GenBank/DDBJ databases">
        <authorList>
            <person name="Julca I."/>
        </authorList>
    </citation>
    <scope>NUCLEOTIDE SEQUENCE</scope>
</reference>
<feature type="compositionally biased region" description="Polar residues" evidence="1">
    <location>
        <begin position="209"/>
        <end position="220"/>
    </location>
</feature>
<feature type="compositionally biased region" description="Polar residues" evidence="1">
    <location>
        <begin position="350"/>
        <end position="359"/>
    </location>
</feature>
<dbReference type="PANTHER" id="PTHR23172:SF64">
    <property type="entry name" value="J DOMAIN-CONTAINING PROTEIN REQUIRED FOR CHLOROPLAST ACCUMULATION RESPONSE 1"/>
    <property type="match status" value="1"/>
</dbReference>
<feature type="compositionally biased region" description="Polar residues" evidence="1">
    <location>
        <begin position="435"/>
        <end position="448"/>
    </location>
</feature>
<dbReference type="AlphaFoldDB" id="A0AAV1EAS7"/>
<feature type="region of interest" description="Disordered" evidence="1">
    <location>
        <begin position="15"/>
        <end position="43"/>
    </location>
</feature>
<feature type="region of interest" description="Disordered" evidence="1">
    <location>
        <begin position="472"/>
        <end position="499"/>
    </location>
</feature>
<dbReference type="EMBL" id="OX459125">
    <property type="protein sequence ID" value="CAI9116693.1"/>
    <property type="molecule type" value="Genomic_DNA"/>
</dbReference>
<proteinExistence type="predicted"/>
<dbReference type="FunFam" id="1.10.287.110:FF:000043">
    <property type="entry name" value="J-domain protein required for chloroplast accumulation response 1"/>
    <property type="match status" value="1"/>
</dbReference>